<keyword evidence="2 16" id="KW-0244">Early protein</keyword>
<dbReference type="GO" id="GO:0039502">
    <property type="term" value="P:symbiont-mediated suppression of host type I interferon-mediated signaling pathway"/>
    <property type="evidence" value="ECO:0007669"/>
    <property type="project" value="UniProtKB-UniRule"/>
</dbReference>
<comment type="function">
    <text evidence="16">Plays a major role in the induction and maintenance of cellular transformation. Acts mainly as an oncoprotein by stimulating the destruction of many host cell key regulatory proteins. E6 associates with host UBE3A/E6-AP ubiquitin-protein ligase, and inactivates tumor suppressors TP53 and TP73 by targeting them to the 26S proteasome for degradation. In turn, DNA damage and chromosomal instabilities increase and lead to cell proliferation and cancer development. The complex E6/E6AP targets several other substrates to degradation via the proteasome including host DLG1 or NFX-91, a repressor of human telomerase reverse transcriptase (hTERT). The resulting increased expression of hTERT prevents the shortening of telomere length leading to cell immortalization. Other cellular targets including BAK1, Fas-associated death domain-containing protein (FADD) and procaspase 8, are degraded by E6/E6AP causing inhibition of apoptosis. E6 also inhibits immune response by interacting with host IRF3 and TYK2. These interactions prevent IRF3 transcriptional activities and inhibit TYK2-mediated JAK-STAT activation by interferon alpha resulting in inhibition of the interferon signaling pathway.</text>
</comment>
<dbReference type="GO" id="GO:0008270">
    <property type="term" value="F:zinc ion binding"/>
    <property type="evidence" value="ECO:0007669"/>
    <property type="project" value="UniProtKB-KW"/>
</dbReference>
<evidence type="ECO:0000256" key="12">
    <source>
        <dbReference type="ARBA" id="ARBA00023163"/>
    </source>
</evidence>
<evidence type="ECO:0000256" key="9">
    <source>
        <dbReference type="ARBA" id="ARBA00023015"/>
    </source>
</evidence>
<keyword evidence="6 16" id="KW-0479">Metal-binding</keyword>
<evidence type="ECO:0000256" key="7">
    <source>
        <dbReference type="ARBA" id="ARBA00022771"/>
    </source>
</evidence>
<dbReference type="GO" id="GO:0039548">
    <property type="term" value="P:symbiont-mediated suppression of host cytoplasmic pattern recognition receptor signaling pathway via inhibition of IRF3 activity"/>
    <property type="evidence" value="ECO:0007669"/>
    <property type="project" value="UniProtKB-UniRule"/>
</dbReference>
<dbReference type="GO" id="GO:0052150">
    <property type="term" value="P:symbiont-mediated perturbation of host apoptosis"/>
    <property type="evidence" value="ECO:0007669"/>
    <property type="project" value="UniProtKB-KW"/>
</dbReference>
<keyword evidence="14 16" id="KW-0899">Viral immunoevasion</keyword>
<dbReference type="Pfam" id="PF00518">
    <property type="entry name" value="E6"/>
    <property type="match status" value="1"/>
</dbReference>
<dbReference type="GO" id="GO:0042025">
    <property type="term" value="C:host cell nucleus"/>
    <property type="evidence" value="ECO:0007669"/>
    <property type="project" value="UniProtKB-SubCell"/>
</dbReference>
<evidence type="ECO:0000256" key="16">
    <source>
        <dbReference type="HAMAP-Rule" id="MF_04006"/>
    </source>
</evidence>
<comment type="similarity">
    <text evidence="1 17">Belongs to the papillomaviridae E6 protein family.</text>
</comment>
<evidence type="ECO:0000256" key="8">
    <source>
        <dbReference type="ARBA" id="ARBA00022833"/>
    </source>
</evidence>
<dbReference type="GO" id="GO:0039648">
    <property type="term" value="P:symbiont-mediated perturbation of host ubiquitin-like protein modification"/>
    <property type="evidence" value="ECO:0007669"/>
    <property type="project" value="UniProtKB-UniRule"/>
</dbReference>
<keyword evidence="12 16" id="KW-0804">Transcription</keyword>
<evidence type="ECO:0000256" key="4">
    <source>
        <dbReference type="ARBA" id="ARBA00022581"/>
    </source>
</evidence>
<evidence type="ECO:0000256" key="2">
    <source>
        <dbReference type="ARBA" id="ARBA00022518"/>
    </source>
</evidence>
<evidence type="ECO:0000313" key="18">
    <source>
        <dbReference type="EMBL" id="ABX56092.1"/>
    </source>
</evidence>
<evidence type="ECO:0000256" key="10">
    <source>
        <dbReference type="ARBA" id="ARBA00023125"/>
    </source>
</evidence>
<dbReference type="GO" id="GO:0030165">
    <property type="term" value="F:PDZ domain binding"/>
    <property type="evidence" value="ECO:0007669"/>
    <property type="project" value="UniProtKB-UniRule"/>
</dbReference>
<keyword evidence="5 16" id="KW-1090">Inhibition of host innate immune response by virus</keyword>
<evidence type="ECO:0000256" key="1">
    <source>
        <dbReference type="ARBA" id="ARBA00006346"/>
    </source>
</evidence>
<gene>
    <name evidence="16 18" type="primary">E6</name>
</gene>
<dbReference type="SUPFAM" id="SSF161229">
    <property type="entry name" value="E6 C-terminal domain-like"/>
    <property type="match status" value="2"/>
</dbReference>
<evidence type="ECO:0000256" key="14">
    <source>
        <dbReference type="ARBA" id="ARBA00023280"/>
    </source>
</evidence>
<keyword evidence="4 16" id="KW-0945">Host-virus interaction</keyword>
<keyword evidence="9 16" id="KW-0805">Transcription regulation</keyword>
<evidence type="ECO:0000256" key="13">
    <source>
        <dbReference type="ARBA" id="ARBA00023200"/>
    </source>
</evidence>
<feature type="zinc finger region" evidence="16">
    <location>
        <begin position="30"/>
        <end position="66"/>
    </location>
</feature>
<dbReference type="EMBL" id="EF558842">
    <property type="protein sequence ID" value="ABX56092.1"/>
    <property type="molecule type" value="Genomic_DNA"/>
</dbReference>
<comment type="subcellular location">
    <subcellularLocation>
        <location evidence="16 17">Host cytoplasm</location>
    </subcellularLocation>
    <subcellularLocation>
        <location evidence="16 17">Host nucleus</location>
    </subcellularLocation>
</comment>
<accession>C3PU96</accession>
<keyword evidence="16" id="KW-1092">Inhibition of host IRF3 by virus</keyword>
<reference evidence="18 19" key="1">
    <citation type="journal article" date="2009" name="Virology">
        <title>Genomic diversity and interspecies host infection of alpha12 Macaca fascicularis papillomaviruses (MfPVs).</title>
        <authorList>
            <person name="Chen Z."/>
            <person name="van Doorslaer K."/>
            <person name="Desalle R."/>
            <person name="Wood C.E."/>
            <person name="Kaplan J.R."/>
            <person name="Wagner J.D."/>
            <person name="Burk R.D."/>
        </authorList>
    </citation>
    <scope>NUCLEOTIDE SEQUENCE [LARGE SCALE GENOMIC DNA]</scope>
    <source>
        <strain evidence="18">Mac70</strain>
    </source>
</reference>
<dbReference type="GO" id="GO:0030430">
    <property type="term" value="C:host cell cytoplasm"/>
    <property type="evidence" value="ECO:0007669"/>
    <property type="project" value="UniProtKB-SubCell"/>
</dbReference>
<dbReference type="InterPro" id="IPR038575">
    <property type="entry name" value="E6_sf"/>
</dbReference>
<keyword evidence="13 16" id="KW-1035">Host cytoplasm</keyword>
<keyword evidence="10 16" id="KW-0238">DNA-binding</keyword>
<keyword evidence="11 16" id="KW-0010">Activator</keyword>
<dbReference type="Proteomes" id="UP000107063">
    <property type="component" value="Segment"/>
</dbReference>
<sequence length="149" mass="17794">MSEGHPDRAVTLYDLCEQREESPHEIIVHCVYCREELQRSDVYDFLHCELRIVYRNGEPFGVCQPCLRLHSKVRRLRRYRCSVYGETLERRLNKQLCHVTIRCYICQKPLCPVEKQRHLETKERFHEIAGSWSGRCLRCWMPPGAETEV</sequence>
<keyword evidence="16" id="KW-1113">Inhibition of host RLR pathway by virus</keyword>
<comment type="miscellaneous">
    <text evidence="16">Belongs to the high risk human alphapapillomavirus family. The cancer-causing human papillomavirus E6 protein has a unique carboxy terminal PDZ domain containing substrate.</text>
</comment>
<dbReference type="Gene3D" id="3.30.240.40">
    <property type="entry name" value="E6 early regulatory protein"/>
    <property type="match status" value="2"/>
</dbReference>
<evidence type="ECO:0000256" key="15">
    <source>
        <dbReference type="ARBA" id="ARBA00023323"/>
    </source>
</evidence>
<keyword evidence="8 16" id="KW-0862">Zinc</keyword>
<evidence type="ECO:0000256" key="6">
    <source>
        <dbReference type="ARBA" id="ARBA00022723"/>
    </source>
</evidence>
<dbReference type="InterPro" id="IPR001334">
    <property type="entry name" value="E6"/>
</dbReference>
<evidence type="ECO:0000256" key="17">
    <source>
        <dbReference type="RuleBase" id="RU363123"/>
    </source>
</evidence>
<organism evidence="18 19">
    <name type="scientific">Macaca fascicularis papillomavirus 8</name>
    <dbReference type="NCBI Taxonomy" id="471186"/>
    <lineage>
        <taxon>Viruses</taxon>
        <taxon>Monodnaviria</taxon>
        <taxon>Shotokuvirae</taxon>
        <taxon>Cossaviricota</taxon>
        <taxon>Papovaviricetes</taxon>
        <taxon>Zurhausenvirales</taxon>
        <taxon>Papillomaviridae</taxon>
        <taxon>Firstpapillomavirinae</taxon>
        <taxon>Alphapapillomavirus</taxon>
        <taxon>Rhesus papillomavirus type 1</taxon>
    </lineage>
</organism>
<keyword evidence="3 16" id="KW-1048">Host nucleus</keyword>
<evidence type="ECO:0000256" key="5">
    <source>
        <dbReference type="ARBA" id="ARBA00022632"/>
    </source>
</evidence>
<evidence type="ECO:0000256" key="3">
    <source>
        <dbReference type="ARBA" id="ARBA00022562"/>
    </source>
</evidence>
<feature type="zinc finger region" evidence="16">
    <location>
        <begin position="103"/>
        <end position="139"/>
    </location>
</feature>
<feature type="short sequence motif" description="PDZ-binding domain" evidence="16">
    <location>
        <begin position="147"/>
        <end position="149"/>
    </location>
</feature>
<protein>
    <recommendedName>
        <fullName evidence="16 17">Protein E6</fullName>
    </recommendedName>
</protein>
<name>C3PU96_RHPV1</name>
<keyword evidence="7 16" id="KW-0863">Zinc-finger</keyword>
<proteinExistence type="inferred from homology"/>
<evidence type="ECO:0000313" key="19">
    <source>
        <dbReference type="Proteomes" id="UP000107063"/>
    </source>
</evidence>
<evidence type="ECO:0000256" key="11">
    <source>
        <dbReference type="ARBA" id="ARBA00023159"/>
    </source>
</evidence>
<comment type="subunit">
    <text evidence="16">Forms homodimers. Interacts with ubiquitin-protein ligase UBE3A/E6-AP and thus forms a complex with human TP53. Interacts with human NFX1 and MAGI3. Interacts with human IRF3; this interaction inhibits the establishment of antiviral state. Interacts with human TYK2; this interaction inhibits JAK-STAT activation by interferon alpha. Interacts with host DLG1; this interaction leads to the proteasomal degradation of DLG1.</text>
</comment>
<dbReference type="GO" id="GO:0006355">
    <property type="term" value="P:regulation of DNA-templated transcription"/>
    <property type="evidence" value="ECO:0007669"/>
    <property type="project" value="UniProtKB-UniRule"/>
</dbReference>
<dbReference type="HAMAP" id="MF_04006">
    <property type="entry name" value="HPV_E6"/>
    <property type="match status" value="1"/>
</dbReference>
<dbReference type="GO" id="GO:0003677">
    <property type="term" value="F:DNA binding"/>
    <property type="evidence" value="ECO:0007669"/>
    <property type="project" value="UniProtKB-UniRule"/>
</dbReference>
<keyword evidence="15 16" id="KW-1119">Modulation of host cell apoptosis by virus</keyword>
<dbReference type="GO" id="GO:0006351">
    <property type="term" value="P:DNA-templated transcription"/>
    <property type="evidence" value="ECO:0007669"/>
    <property type="project" value="UniProtKB-UniRule"/>
</dbReference>